<keyword evidence="3" id="KW-1185">Reference proteome</keyword>
<sequence length="98" mass="11377">MDITLEIETSYHERENEKSHHQEKKPEASKSNYCHPQNSSSASQKKKKNFQKRDKCHSSLLNKDFKLMNSEKKEESSRVYVPIMVGRIVLSPVSKGLK</sequence>
<evidence type="ECO:0000256" key="1">
    <source>
        <dbReference type="SAM" id="MobiDB-lite"/>
    </source>
</evidence>
<evidence type="ECO:0000313" key="2">
    <source>
        <dbReference type="EMBL" id="MBW0463096.1"/>
    </source>
</evidence>
<protein>
    <submittedName>
        <fullName evidence="2">Uncharacterized protein</fullName>
    </submittedName>
</protein>
<feature type="compositionally biased region" description="Basic and acidic residues" evidence="1">
    <location>
        <begin position="9"/>
        <end position="28"/>
    </location>
</feature>
<name>A0A9Q3BCL8_9BASI</name>
<proteinExistence type="predicted"/>
<organism evidence="2 3">
    <name type="scientific">Austropuccinia psidii MF-1</name>
    <dbReference type="NCBI Taxonomy" id="1389203"/>
    <lineage>
        <taxon>Eukaryota</taxon>
        <taxon>Fungi</taxon>
        <taxon>Dikarya</taxon>
        <taxon>Basidiomycota</taxon>
        <taxon>Pucciniomycotina</taxon>
        <taxon>Pucciniomycetes</taxon>
        <taxon>Pucciniales</taxon>
        <taxon>Sphaerophragmiaceae</taxon>
        <taxon>Austropuccinia</taxon>
    </lineage>
</organism>
<accession>A0A9Q3BCL8</accession>
<gene>
    <name evidence="2" type="ORF">O181_002811</name>
</gene>
<dbReference type="Proteomes" id="UP000765509">
    <property type="component" value="Unassembled WGS sequence"/>
</dbReference>
<feature type="region of interest" description="Disordered" evidence="1">
    <location>
        <begin position="1"/>
        <end position="55"/>
    </location>
</feature>
<evidence type="ECO:0000313" key="3">
    <source>
        <dbReference type="Proteomes" id="UP000765509"/>
    </source>
</evidence>
<dbReference type="AlphaFoldDB" id="A0A9Q3BCL8"/>
<reference evidence="2" key="1">
    <citation type="submission" date="2021-03" db="EMBL/GenBank/DDBJ databases">
        <title>Draft genome sequence of rust myrtle Austropuccinia psidii MF-1, a brazilian biotype.</title>
        <authorList>
            <person name="Quecine M.C."/>
            <person name="Pachon D.M.R."/>
            <person name="Bonatelli M.L."/>
            <person name="Correr F.H."/>
            <person name="Franceschini L.M."/>
            <person name="Leite T.F."/>
            <person name="Margarido G.R.A."/>
            <person name="Almeida C.A."/>
            <person name="Ferrarezi J.A."/>
            <person name="Labate C.A."/>
        </authorList>
    </citation>
    <scope>NUCLEOTIDE SEQUENCE</scope>
    <source>
        <strain evidence="2">MF-1</strain>
    </source>
</reference>
<dbReference type="EMBL" id="AVOT02000484">
    <property type="protein sequence ID" value="MBW0463096.1"/>
    <property type="molecule type" value="Genomic_DNA"/>
</dbReference>
<dbReference type="OrthoDB" id="5552562at2759"/>
<comment type="caution">
    <text evidence="2">The sequence shown here is derived from an EMBL/GenBank/DDBJ whole genome shotgun (WGS) entry which is preliminary data.</text>
</comment>